<evidence type="ECO:0000313" key="2">
    <source>
        <dbReference type="Proteomes" id="UP000663826"/>
    </source>
</evidence>
<gene>
    <name evidence="1" type="ORF">RDB_LOCUS58075</name>
</gene>
<proteinExistence type="predicted"/>
<comment type="caution">
    <text evidence="1">The sequence shown here is derived from an EMBL/GenBank/DDBJ whole genome shotgun (WGS) entry which is preliminary data.</text>
</comment>
<sequence length="148" mass="16551">MKFLRYAEQYVLLAGRLWDILVDMSTQGQLPLPPTDTLPTPPQSDLLVDHATLPQAQAAFRDSLWDTMGADAMQFNSFPFLASDNNSMMDTSMDTMLAAETFVTGDMVDMWSTAPQTFEWNEWDNMMSSVSALGNANDLNALSINEQR</sequence>
<organism evidence="1 2">
    <name type="scientific">Rhizoctonia solani</name>
    <dbReference type="NCBI Taxonomy" id="456999"/>
    <lineage>
        <taxon>Eukaryota</taxon>
        <taxon>Fungi</taxon>
        <taxon>Dikarya</taxon>
        <taxon>Basidiomycota</taxon>
        <taxon>Agaricomycotina</taxon>
        <taxon>Agaricomycetes</taxon>
        <taxon>Cantharellales</taxon>
        <taxon>Ceratobasidiaceae</taxon>
        <taxon>Rhizoctonia</taxon>
    </lineage>
</organism>
<dbReference type="Proteomes" id="UP000663826">
    <property type="component" value="Unassembled WGS sequence"/>
</dbReference>
<name>A0A8H2XKM9_9AGAM</name>
<protein>
    <submittedName>
        <fullName evidence="1">Uncharacterized protein</fullName>
    </submittedName>
</protein>
<accession>A0A8H2XKM9</accession>
<evidence type="ECO:0000313" key="1">
    <source>
        <dbReference type="EMBL" id="CAE6429079.1"/>
    </source>
</evidence>
<reference evidence="1" key="1">
    <citation type="submission" date="2021-01" db="EMBL/GenBank/DDBJ databases">
        <authorList>
            <person name="Kaushik A."/>
        </authorList>
    </citation>
    <scope>NUCLEOTIDE SEQUENCE</scope>
    <source>
        <strain evidence="1">AG1-1B</strain>
    </source>
</reference>
<dbReference type="AlphaFoldDB" id="A0A8H2XKM9"/>
<dbReference type="EMBL" id="CAJMWQ010001019">
    <property type="protein sequence ID" value="CAE6429079.1"/>
    <property type="molecule type" value="Genomic_DNA"/>
</dbReference>